<reference evidence="1" key="1">
    <citation type="submission" date="2013-07" db="EMBL/GenBank/DDBJ databases">
        <authorList>
            <person name="McIlroy S."/>
        </authorList>
    </citation>
    <scope>NUCLEOTIDE SEQUENCE [LARGE SCALE GENOMIC DNA]</scope>
    <source>
        <strain evidence="1">Run_A_D11</strain>
    </source>
</reference>
<dbReference type="OrthoDB" id="9767858at2"/>
<evidence type="ECO:0000313" key="1">
    <source>
        <dbReference type="EMBL" id="CDI00857.1"/>
    </source>
</evidence>
<dbReference type="EMBL" id="CBTJ020000001">
    <property type="protein sequence ID" value="CDI00857.1"/>
    <property type="molecule type" value="Genomic_DNA"/>
</dbReference>
<dbReference type="Proteomes" id="UP000035760">
    <property type="component" value="Unassembled WGS sequence"/>
</dbReference>
<accession>W6M0B5</accession>
<organism evidence="1 2">
    <name type="scientific">Candidatus Competibacter denitrificans Run_A_D11</name>
    <dbReference type="NCBI Taxonomy" id="1400863"/>
    <lineage>
        <taxon>Bacteria</taxon>
        <taxon>Pseudomonadati</taxon>
        <taxon>Pseudomonadota</taxon>
        <taxon>Gammaproteobacteria</taxon>
        <taxon>Candidatus Competibacteraceae</taxon>
        <taxon>Candidatus Competibacter</taxon>
    </lineage>
</organism>
<dbReference type="AlphaFoldDB" id="W6M0B5"/>
<gene>
    <name evidence="1" type="ORF">BN873_10113</name>
</gene>
<proteinExistence type="predicted"/>
<reference evidence="1" key="2">
    <citation type="submission" date="2014-03" db="EMBL/GenBank/DDBJ databases">
        <title>Candidatus Competibacter-lineage genomes retrieved from metagenomes reveal functional metabolic diversity.</title>
        <authorList>
            <person name="McIlroy S.J."/>
            <person name="Albertsen M."/>
            <person name="Andresen E.K."/>
            <person name="Saunders A.M."/>
            <person name="Kristiansen R."/>
            <person name="Stokholm-Bjerregaard M."/>
            <person name="Nielsen K.L."/>
            <person name="Nielsen P.H."/>
        </authorList>
    </citation>
    <scope>NUCLEOTIDE SEQUENCE</scope>
    <source>
        <strain evidence="1">Run_A_D11</strain>
    </source>
</reference>
<evidence type="ECO:0000313" key="2">
    <source>
        <dbReference type="Proteomes" id="UP000035760"/>
    </source>
</evidence>
<name>W6M0B5_9GAMM</name>
<comment type="caution">
    <text evidence="1">The sequence shown here is derived from an EMBL/GenBank/DDBJ whole genome shotgun (WGS) entry which is preliminary data.</text>
</comment>
<protein>
    <submittedName>
        <fullName evidence="1">Uncharacterized protein</fullName>
    </submittedName>
</protein>
<keyword evidence="2" id="KW-1185">Reference proteome</keyword>
<sequence length="68" mass="8040">MLQTVATVPTLRMIELLELIDLANRSDVEPRLTDYLHHCRRTGYEPPVELLEMARDSIARKRERKLYC</sequence>
<dbReference type="RefSeq" id="WP_048669919.1">
    <property type="nucleotide sequence ID" value="NZ_CBTJ020000001.1"/>
</dbReference>